<dbReference type="InterPro" id="IPR029063">
    <property type="entry name" value="SAM-dependent_MTases_sf"/>
</dbReference>
<dbReference type="PANTHER" id="PTHR43861">
    <property type="entry name" value="TRANS-ACONITATE 2-METHYLTRANSFERASE-RELATED"/>
    <property type="match status" value="1"/>
</dbReference>
<accession>A0A848FD93</accession>
<evidence type="ECO:0000313" key="3">
    <source>
        <dbReference type="EMBL" id="NML18177.1"/>
    </source>
</evidence>
<keyword evidence="4" id="KW-1185">Reference proteome</keyword>
<keyword evidence="3" id="KW-0489">Methyltransferase</keyword>
<dbReference type="Pfam" id="PF13649">
    <property type="entry name" value="Methyltransf_25"/>
    <property type="match status" value="1"/>
</dbReference>
<evidence type="ECO:0000256" key="1">
    <source>
        <dbReference type="ARBA" id="ARBA00022679"/>
    </source>
</evidence>
<dbReference type="AlphaFoldDB" id="A0A848FD93"/>
<reference evidence="3 4" key="1">
    <citation type="submission" date="2020-04" db="EMBL/GenBank/DDBJ databases">
        <title>Azohydromonas sp. isolated from soil.</title>
        <authorList>
            <person name="Dahal R.H."/>
        </authorList>
    </citation>
    <scope>NUCLEOTIDE SEQUENCE [LARGE SCALE GENOMIC DNA]</scope>
    <source>
        <strain evidence="3 4">G-1-1-14</strain>
    </source>
</reference>
<dbReference type="SUPFAM" id="SSF53335">
    <property type="entry name" value="S-adenosyl-L-methionine-dependent methyltransferases"/>
    <property type="match status" value="1"/>
</dbReference>
<evidence type="ECO:0000313" key="4">
    <source>
        <dbReference type="Proteomes" id="UP000574067"/>
    </source>
</evidence>
<sequence>MDNTGFPDAQQTWNQRFDRAEYLFGTAPNAYLASHRNLFVPGRKVLCVADGEGRNSVWLAGRGLQVDAFDLSDVGIAKARELARLKGVHVNFQQADCDARTWQPGAYDYVVAMFVQFANPAMRARLFENIVTTLKPEGHLVLQGYTPRQLDYKTGGPPFAEHLYTEELLAASFKALDIVELRAYDAVIEEGEGHRGMSALIGMVGKKPPL</sequence>
<comment type="caution">
    <text evidence="3">The sequence shown here is derived from an EMBL/GenBank/DDBJ whole genome shotgun (WGS) entry which is preliminary data.</text>
</comment>
<dbReference type="GO" id="GO:0032259">
    <property type="term" value="P:methylation"/>
    <property type="evidence" value="ECO:0007669"/>
    <property type="project" value="UniProtKB-KW"/>
</dbReference>
<feature type="domain" description="Methyltransferase" evidence="2">
    <location>
        <begin position="45"/>
        <end position="138"/>
    </location>
</feature>
<dbReference type="Proteomes" id="UP000574067">
    <property type="component" value="Unassembled WGS sequence"/>
</dbReference>
<protein>
    <submittedName>
        <fullName evidence="3">Class I SAM-dependent methyltransferase</fullName>
    </submittedName>
</protein>
<dbReference type="Gene3D" id="3.40.50.150">
    <property type="entry name" value="Vaccinia Virus protein VP39"/>
    <property type="match status" value="1"/>
</dbReference>
<evidence type="ECO:0000259" key="2">
    <source>
        <dbReference type="Pfam" id="PF13649"/>
    </source>
</evidence>
<organism evidence="3 4">
    <name type="scientific">Azohydromonas caseinilytica</name>
    <dbReference type="NCBI Taxonomy" id="2728836"/>
    <lineage>
        <taxon>Bacteria</taxon>
        <taxon>Pseudomonadati</taxon>
        <taxon>Pseudomonadota</taxon>
        <taxon>Betaproteobacteria</taxon>
        <taxon>Burkholderiales</taxon>
        <taxon>Sphaerotilaceae</taxon>
        <taxon>Azohydromonas</taxon>
    </lineage>
</organism>
<proteinExistence type="predicted"/>
<gene>
    <name evidence="3" type="ORF">HHL10_24730</name>
</gene>
<dbReference type="PANTHER" id="PTHR43861:SF3">
    <property type="entry name" value="PUTATIVE (AFU_ORTHOLOGUE AFUA_2G14390)-RELATED"/>
    <property type="match status" value="1"/>
</dbReference>
<dbReference type="CDD" id="cd02440">
    <property type="entry name" value="AdoMet_MTases"/>
    <property type="match status" value="1"/>
</dbReference>
<name>A0A848FD93_9BURK</name>
<dbReference type="EMBL" id="JABBFW010000028">
    <property type="protein sequence ID" value="NML18177.1"/>
    <property type="molecule type" value="Genomic_DNA"/>
</dbReference>
<keyword evidence="1 3" id="KW-0808">Transferase</keyword>
<dbReference type="GO" id="GO:0008168">
    <property type="term" value="F:methyltransferase activity"/>
    <property type="evidence" value="ECO:0007669"/>
    <property type="project" value="UniProtKB-KW"/>
</dbReference>
<dbReference type="RefSeq" id="WP_169163075.1">
    <property type="nucleotide sequence ID" value="NZ_JABBFW010000028.1"/>
</dbReference>
<dbReference type="InterPro" id="IPR041698">
    <property type="entry name" value="Methyltransf_25"/>
</dbReference>